<feature type="binding site" evidence="7">
    <location>
        <position position="15"/>
    </location>
    <ligand>
        <name>ADP-alpha-D-glucose</name>
        <dbReference type="ChEBI" id="CHEBI:57498"/>
    </ligand>
</feature>
<evidence type="ECO:0000259" key="8">
    <source>
        <dbReference type="Pfam" id="PF00534"/>
    </source>
</evidence>
<evidence type="ECO:0000256" key="6">
    <source>
        <dbReference type="ARBA" id="ARBA00023056"/>
    </source>
</evidence>
<dbReference type="CDD" id="cd03791">
    <property type="entry name" value="GT5_Glycogen_synthase_DULL1-like"/>
    <property type="match status" value="1"/>
</dbReference>
<proteinExistence type="inferred from homology"/>
<dbReference type="GO" id="GO:0004373">
    <property type="term" value="F:alpha-1,4-glucan glucosyltransferase (UDP-glucose donor) activity"/>
    <property type="evidence" value="ECO:0007669"/>
    <property type="project" value="InterPro"/>
</dbReference>
<feature type="domain" description="Starch synthase catalytic" evidence="9">
    <location>
        <begin position="2"/>
        <end position="236"/>
    </location>
</feature>
<evidence type="ECO:0000313" key="11">
    <source>
        <dbReference type="Proteomes" id="UP000185604"/>
    </source>
</evidence>
<comment type="caution">
    <text evidence="10">The sequence shown here is derived from an EMBL/GenBank/DDBJ whole genome shotgun (WGS) entry which is preliminary data.</text>
</comment>
<dbReference type="NCBIfam" id="TIGR02095">
    <property type="entry name" value="glgA"/>
    <property type="match status" value="1"/>
</dbReference>
<dbReference type="GO" id="GO:0009011">
    <property type="term" value="F:alpha-1,4-glucan glucosyltransferase (ADP-glucose donor) activity"/>
    <property type="evidence" value="ECO:0007669"/>
    <property type="project" value="UniProtKB-UniRule"/>
</dbReference>
<dbReference type="Proteomes" id="UP000185604">
    <property type="component" value="Unassembled WGS sequence"/>
</dbReference>
<keyword evidence="6 7" id="KW-0320">Glycogen biosynthesis</keyword>
<dbReference type="Pfam" id="PF00534">
    <property type="entry name" value="Glycos_transf_1"/>
    <property type="match status" value="1"/>
</dbReference>
<dbReference type="RefSeq" id="WP_051967034.1">
    <property type="nucleotide sequence ID" value="NZ_AP023088.1"/>
</dbReference>
<evidence type="ECO:0000256" key="5">
    <source>
        <dbReference type="ARBA" id="ARBA00022679"/>
    </source>
</evidence>
<evidence type="ECO:0000259" key="9">
    <source>
        <dbReference type="Pfam" id="PF08323"/>
    </source>
</evidence>
<dbReference type="GeneID" id="56672933"/>
<dbReference type="NCBIfam" id="NF001899">
    <property type="entry name" value="PRK00654.1-2"/>
    <property type="match status" value="1"/>
</dbReference>
<comment type="function">
    <text evidence="2 7">Synthesizes alpha-1,4-glucan chains using ADP-glucose.</text>
</comment>
<keyword evidence="4 7" id="KW-0328">Glycosyltransferase</keyword>
<dbReference type="NCBIfam" id="NF001898">
    <property type="entry name" value="PRK00654.1-1"/>
    <property type="match status" value="1"/>
</dbReference>
<dbReference type="SUPFAM" id="SSF53756">
    <property type="entry name" value="UDP-Glycosyltransferase/glycogen phosphorylase"/>
    <property type="match status" value="1"/>
</dbReference>
<dbReference type="InterPro" id="IPR001296">
    <property type="entry name" value="Glyco_trans_1"/>
</dbReference>
<comment type="pathway">
    <text evidence="7">Glycan biosynthesis; glycogen biosynthesis.</text>
</comment>
<dbReference type="InterPro" id="IPR011835">
    <property type="entry name" value="GS/SS"/>
</dbReference>
<dbReference type="EC" id="2.4.1.21" evidence="7"/>
<evidence type="ECO:0000256" key="2">
    <source>
        <dbReference type="ARBA" id="ARBA00002764"/>
    </source>
</evidence>
<accession>A0A7Z0X251</accession>
<name>A0A7Z0X251_9BACI</name>
<dbReference type="AlphaFoldDB" id="A0A7Z0X251"/>
<keyword evidence="5 7" id="KW-0808">Transferase</keyword>
<comment type="similarity">
    <text evidence="3 7">Belongs to the glycosyltransferase 1 family. Bacterial/plant glycogen synthase subfamily.</text>
</comment>
<gene>
    <name evidence="7" type="primary">glgA</name>
    <name evidence="10" type="ORF">B4121_1032</name>
</gene>
<dbReference type="InterPro" id="IPR013534">
    <property type="entry name" value="Starch_synth_cat_dom"/>
</dbReference>
<dbReference type="PANTHER" id="PTHR45825">
    <property type="entry name" value="GRANULE-BOUND STARCH SYNTHASE 1, CHLOROPLASTIC/AMYLOPLASTIC"/>
    <property type="match status" value="1"/>
</dbReference>
<dbReference type="Pfam" id="PF08323">
    <property type="entry name" value="Glyco_transf_5"/>
    <property type="match status" value="1"/>
</dbReference>
<evidence type="ECO:0000256" key="7">
    <source>
        <dbReference type="HAMAP-Rule" id="MF_00484"/>
    </source>
</evidence>
<sequence>MKVLFAVSECVPFVKSGGLADVAGALPKELALLGIETAVMMPKYSLIAEDFRRRMVKTAECEVRVGWRRQFCGIEHLEHDGISYYFLDHEYYFNRDSLYGHYDDGERFAFFSRAVLEALYALNFDADVIHTHDWHAGMINYLLKEEYQKKPFYQRMKSVFTIHNLQFQGIFPKEAVHDLLGLDISHFTTEKLEFYGHINYMKGGIIAADQVTTVSPTYSNEILTPYYGERLEGVLADKKDVLTGILNGIDDELYDPLNDPHIDYHYDAVNRDGKRKNKAVIQKTFGLPVNEDIPLISTVTRLTKQKGIDLIKRVLHELFQEEDMQLLVLGTGEAEYENYFRYMEQAFPERCKAYIGFHEPLSRKIYAGSDLFLMPSKFEPCGLGQLIALRYGAVPVVRETGGLHDTVTAYQETNGEGNGFTFAHFNAHDMKYTIKRALSIYHRKEEWGSIVQKAMTHDVSWALSARQYQQLYSREIKGEAPCSRVKKALNNAF</sequence>
<feature type="domain" description="Glycosyl transferase family 1" evidence="8">
    <location>
        <begin position="287"/>
        <end position="449"/>
    </location>
</feature>
<dbReference type="HAMAP" id="MF_00484">
    <property type="entry name" value="Glycogen_synth"/>
    <property type="match status" value="1"/>
</dbReference>
<dbReference type="EMBL" id="LKPO01000004">
    <property type="protein sequence ID" value="OLF96821.1"/>
    <property type="molecule type" value="Genomic_DNA"/>
</dbReference>
<comment type="catalytic activity">
    <reaction evidence="1 7">
        <text>[(1-&gt;4)-alpha-D-glucosyl](n) + ADP-alpha-D-glucose = [(1-&gt;4)-alpha-D-glucosyl](n+1) + ADP + H(+)</text>
        <dbReference type="Rhea" id="RHEA:18189"/>
        <dbReference type="Rhea" id="RHEA-COMP:9584"/>
        <dbReference type="Rhea" id="RHEA-COMP:9587"/>
        <dbReference type="ChEBI" id="CHEBI:15378"/>
        <dbReference type="ChEBI" id="CHEBI:15444"/>
        <dbReference type="ChEBI" id="CHEBI:57498"/>
        <dbReference type="ChEBI" id="CHEBI:456216"/>
        <dbReference type="EC" id="2.4.1.21"/>
    </reaction>
</comment>
<dbReference type="PANTHER" id="PTHR45825:SF11">
    <property type="entry name" value="ALPHA AMYLASE DOMAIN-CONTAINING PROTEIN"/>
    <property type="match status" value="1"/>
</dbReference>
<reference evidence="10 11" key="1">
    <citation type="journal article" date="2016" name="Front. Microbiol.">
        <title>High-Level Heat Resistance of Spores of Bacillus amyloliquefaciens and Bacillus licheniformis Results from the Presence of a spoVA Operon in a Tn1546 Transposon.</title>
        <authorList>
            <person name="Berendsen E.M."/>
            <person name="Koning R.A."/>
            <person name="Boekhorst J."/>
            <person name="de Jong A."/>
            <person name="Kuipers O.P."/>
            <person name="Wells-Bennik M.H."/>
        </authorList>
    </citation>
    <scope>NUCLEOTIDE SEQUENCE [LARGE SCALE GENOMIC DNA]</scope>
    <source>
        <strain evidence="10 11">B4121</strain>
    </source>
</reference>
<evidence type="ECO:0000256" key="3">
    <source>
        <dbReference type="ARBA" id="ARBA00010281"/>
    </source>
</evidence>
<evidence type="ECO:0000313" key="10">
    <source>
        <dbReference type="EMBL" id="OLF96821.1"/>
    </source>
</evidence>
<evidence type="ECO:0000256" key="1">
    <source>
        <dbReference type="ARBA" id="ARBA00001478"/>
    </source>
</evidence>
<protein>
    <recommendedName>
        <fullName evidence="7">Glycogen synthase</fullName>
        <ecNumber evidence="7">2.4.1.21</ecNumber>
    </recommendedName>
    <alternativeName>
        <fullName evidence="7">Starch [bacterial glycogen] synthase</fullName>
    </alternativeName>
</protein>
<dbReference type="Gene3D" id="3.40.50.2000">
    <property type="entry name" value="Glycogen Phosphorylase B"/>
    <property type="match status" value="2"/>
</dbReference>
<organism evidence="10 11">
    <name type="scientific">Bacillus paralicheniformis</name>
    <dbReference type="NCBI Taxonomy" id="1648923"/>
    <lineage>
        <taxon>Bacteria</taxon>
        <taxon>Bacillati</taxon>
        <taxon>Bacillota</taxon>
        <taxon>Bacilli</taxon>
        <taxon>Bacillales</taxon>
        <taxon>Bacillaceae</taxon>
        <taxon>Bacillus</taxon>
    </lineage>
</organism>
<evidence type="ECO:0000256" key="4">
    <source>
        <dbReference type="ARBA" id="ARBA00022676"/>
    </source>
</evidence>
<dbReference type="GO" id="GO:0005978">
    <property type="term" value="P:glycogen biosynthetic process"/>
    <property type="evidence" value="ECO:0007669"/>
    <property type="project" value="UniProtKB-UniRule"/>
</dbReference>
<dbReference type="UniPathway" id="UPA00164"/>